<dbReference type="InterPro" id="IPR039905">
    <property type="entry name" value="CD2BP2/Lin1"/>
</dbReference>
<feature type="compositionally biased region" description="Low complexity" evidence="1">
    <location>
        <begin position="11"/>
        <end position="22"/>
    </location>
</feature>
<reference evidence="3" key="1">
    <citation type="submission" date="2022-11" db="UniProtKB">
        <authorList>
            <consortium name="EnsemblMetazoa"/>
        </authorList>
    </citation>
    <scope>IDENTIFICATION</scope>
</reference>
<dbReference type="SMART" id="SM00444">
    <property type="entry name" value="GYF"/>
    <property type="match status" value="1"/>
</dbReference>
<feature type="compositionally biased region" description="Polar residues" evidence="1">
    <location>
        <begin position="273"/>
        <end position="287"/>
    </location>
</feature>
<dbReference type="OMA" id="GENTNFY"/>
<dbReference type="FunFam" id="3.30.1490.40:FF:000005">
    <property type="entry name" value="CD2 antigen cytoplasmic tail-binding protein 2"/>
    <property type="match status" value="1"/>
</dbReference>
<accession>A0A914ABP3</accession>
<dbReference type="SUPFAM" id="SSF55277">
    <property type="entry name" value="GYF domain"/>
    <property type="match status" value="1"/>
</dbReference>
<dbReference type="Pfam" id="PF02213">
    <property type="entry name" value="GYF"/>
    <property type="match status" value="1"/>
</dbReference>
<proteinExistence type="predicted"/>
<dbReference type="PANTHER" id="PTHR13138">
    <property type="entry name" value="PROTEIN LIN1"/>
    <property type="match status" value="1"/>
</dbReference>
<name>A0A914ABP3_PATMI</name>
<dbReference type="Gene3D" id="3.30.1490.40">
    <property type="match status" value="1"/>
</dbReference>
<protein>
    <recommendedName>
        <fullName evidence="2">GYF domain-containing protein</fullName>
    </recommendedName>
</protein>
<evidence type="ECO:0000256" key="1">
    <source>
        <dbReference type="SAM" id="MobiDB-lite"/>
    </source>
</evidence>
<dbReference type="PANTHER" id="PTHR13138:SF3">
    <property type="entry name" value="CD2 ANTIGEN CYTOPLASMIC TAIL-BINDING PROTEIN 2"/>
    <property type="match status" value="1"/>
</dbReference>
<feature type="region of interest" description="Disordered" evidence="1">
    <location>
        <begin position="1"/>
        <end position="48"/>
    </location>
</feature>
<dbReference type="EnsemblMetazoa" id="XM_038204846.1">
    <property type="protein sequence ID" value="XP_038060774.1"/>
    <property type="gene ID" value="LOC119731645"/>
</dbReference>
<feature type="compositionally biased region" description="Basic and acidic residues" evidence="1">
    <location>
        <begin position="256"/>
        <end position="272"/>
    </location>
</feature>
<feature type="compositionally biased region" description="Basic residues" evidence="1">
    <location>
        <begin position="166"/>
        <end position="175"/>
    </location>
</feature>
<dbReference type="InterPro" id="IPR003169">
    <property type="entry name" value="GYF"/>
</dbReference>
<dbReference type="GO" id="GO:0005682">
    <property type="term" value="C:U5 snRNP"/>
    <property type="evidence" value="ECO:0007669"/>
    <property type="project" value="InterPro"/>
</dbReference>
<dbReference type="RefSeq" id="XP_038060774.1">
    <property type="nucleotide sequence ID" value="XM_038204846.1"/>
</dbReference>
<dbReference type="PROSITE" id="PS50829">
    <property type="entry name" value="GYF"/>
    <property type="match status" value="1"/>
</dbReference>
<sequence length="354" mass="40188">MSERKVRFAEGDAAAKAAGDVDPASDKGWNRTFSKKHTLDSDEEDDVKEEARYELQNDEVEGVEDATLISDGGIRITPFNLTEEMEEGRFDAHGNYYEKKDKDVHDNWLDNIDWMRYSEKGTEEKAEDDDFIADSPELEPSRPEIKILADIVGFLKPGETITRAVRRLGGGKKTKGVPATRKWGPKKAKTEAEDGNDAQGVDKESMLKLTEFVDELVASGNYEAYQYTYEKITHLLKEEEGRSKKEEDVFDMFGDEPAKEKIATASKTESKDTNGSGNQPTTSTNPATDLDPDKTYWEYKWENKDDADKYGPFESSQMQDWVDQDFFADGVWVRKVGSAGQFYQSKRIDFDLYT</sequence>
<feature type="domain" description="GYF" evidence="2">
    <location>
        <begin position="294"/>
        <end position="351"/>
    </location>
</feature>
<evidence type="ECO:0000313" key="4">
    <source>
        <dbReference type="Proteomes" id="UP000887568"/>
    </source>
</evidence>
<dbReference type="AlphaFoldDB" id="A0A914ABP3"/>
<keyword evidence="4" id="KW-1185">Reference proteome</keyword>
<dbReference type="GeneID" id="119731645"/>
<evidence type="ECO:0000259" key="2">
    <source>
        <dbReference type="PROSITE" id="PS50829"/>
    </source>
</evidence>
<dbReference type="InterPro" id="IPR035445">
    <property type="entry name" value="GYF-like_dom_sf"/>
</dbReference>
<dbReference type="OrthoDB" id="331341at2759"/>
<feature type="region of interest" description="Disordered" evidence="1">
    <location>
        <begin position="253"/>
        <end position="293"/>
    </location>
</feature>
<feature type="compositionally biased region" description="Basic and acidic residues" evidence="1">
    <location>
        <begin position="1"/>
        <end position="10"/>
    </location>
</feature>
<evidence type="ECO:0000313" key="3">
    <source>
        <dbReference type="EnsemblMetazoa" id="XP_038060774.1"/>
    </source>
</evidence>
<feature type="region of interest" description="Disordered" evidence="1">
    <location>
        <begin position="166"/>
        <end position="199"/>
    </location>
</feature>
<dbReference type="Proteomes" id="UP000887568">
    <property type="component" value="Unplaced"/>
</dbReference>
<organism evidence="3 4">
    <name type="scientific">Patiria miniata</name>
    <name type="common">Bat star</name>
    <name type="synonym">Asterina miniata</name>
    <dbReference type="NCBI Taxonomy" id="46514"/>
    <lineage>
        <taxon>Eukaryota</taxon>
        <taxon>Metazoa</taxon>
        <taxon>Echinodermata</taxon>
        <taxon>Eleutherozoa</taxon>
        <taxon>Asterozoa</taxon>
        <taxon>Asteroidea</taxon>
        <taxon>Valvatacea</taxon>
        <taxon>Valvatida</taxon>
        <taxon>Asterinidae</taxon>
        <taxon>Patiria</taxon>
    </lineage>
</organism>
<dbReference type="CTD" id="10421"/>